<dbReference type="CDD" id="cd01748">
    <property type="entry name" value="GATase1_IGP_Synthase"/>
    <property type="match status" value="1"/>
</dbReference>
<dbReference type="SUPFAM" id="SSF52317">
    <property type="entry name" value="Class I glutamine amidotransferase-like"/>
    <property type="match status" value="1"/>
</dbReference>
<feature type="active site" evidence="10 11">
    <location>
        <position position="180"/>
    </location>
</feature>
<dbReference type="PIRSF" id="PIRSF000495">
    <property type="entry name" value="Amidotransf_hisH"/>
    <property type="match status" value="1"/>
</dbReference>
<comment type="subunit">
    <text evidence="2 10">Heterodimer of HisH and HisF.</text>
</comment>
<dbReference type="Gene3D" id="3.40.50.880">
    <property type="match status" value="1"/>
</dbReference>
<feature type="active site" description="Nucleophile" evidence="10 11">
    <location>
        <position position="77"/>
    </location>
</feature>
<accession>A0A5C6MBS5</accession>
<comment type="catalytic activity">
    <reaction evidence="9 10">
        <text>L-glutamine + H2O = L-glutamate + NH4(+)</text>
        <dbReference type="Rhea" id="RHEA:15889"/>
        <dbReference type="ChEBI" id="CHEBI:15377"/>
        <dbReference type="ChEBI" id="CHEBI:28938"/>
        <dbReference type="ChEBI" id="CHEBI:29985"/>
        <dbReference type="ChEBI" id="CHEBI:58359"/>
        <dbReference type="EC" id="3.5.1.2"/>
    </reaction>
</comment>
<comment type="pathway">
    <text evidence="1 10">Amino-acid biosynthesis; L-histidine biosynthesis; L-histidine from 5-phospho-alpha-D-ribose 1-diphosphate: step 5/9.</text>
</comment>
<dbReference type="GO" id="GO:0004359">
    <property type="term" value="F:glutaminase activity"/>
    <property type="evidence" value="ECO:0007669"/>
    <property type="project" value="UniProtKB-EC"/>
</dbReference>
<dbReference type="PROSITE" id="PS51273">
    <property type="entry name" value="GATASE_TYPE_1"/>
    <property type="match status" value="1"/>
</dbReference>
<comment type="catalytic activity">
    <reaction evidence="8 10">
        <text>5-[(5-phospho-1-deoxy-D-ribulos-1-ylimino)methylamino]-1-(5-phospho-beta-D-ribosyl)imidazole-4-carboxamide + L-glutamine = D-erythro-1-(imidazol-4-yl)glycerol 3-phosphate + 5-amino-1-(5-phospho-beta-D-ribosyl)imidazole-4-carboxamide + L-glutamate + H(+)</text>
        <dbReference type="Rhea" id="RHEA:24793"/>
        <dbReference type="ChEBI" id="CHEBI:15378"/>
        <dbReference type="ChEBI" id="CHEBI:29985"/>
        <dbReference type="ChEBI" id="CHEBI:58278"/>
        <dbReference type="ChEBI" id="CHEBI:58359"/>
        <dbReference type="ChEBI" id="CHEBI:58475"/>
        <dbReference type="ChEBI" id="CHEBI:58525"/>
        <dbReference type="EC" id="4.3.2.10"/>
    </reaction>
</comment>
<comment type="function">
    <text evidence="10">IGPS catalyzes the conversion of PRFAR and glutamine to IGP, AICAR and glutamate. The HisH subunit catalyzes the hydrolysis of glutamine to glutamate and ammonia as part of the synthesis of IGP and AICAR. The resulting ammonia molecule is channeled to the active site of HisF.</text>
</comment>
<evidence type="ECO:0000313" key="14">
    <source>
        <dbReference type="Proteomes" id="UP000321083"/>
    </source>
</evidence>
<evidence type="ECO:0000313" key="13">
    <source>
        <dbReference type="EMBL" id="TWW12180.1"/>
    </source>
</evidence>
<evidence type="ECO:0000256" key="8">
    <source>
        <dbReference type="ARBA" id="ARBA00047838"/>
    </source>
</evidence>
<protein>
    <recommendedName>
        <fullName evidence="10">Imidazole glycerol phosphate synthase subunit HisH</fullName>
        <ecNumber evidence="10">4.3.2.10</ecNumber>
    </recommendedName>
    <alternativeName>
        <fullName evidence="10">IGP synthase glutaminase subunit</fullName>
        <ecNumber evidence="10">3.5.1.2</ecNumber>
    </alternativeName>
    <alternativeName>
        <fullName evidence="10">IGP synthase subunit HisH</fullName>
    </alternativeName>
    <alternativeName>
        <fullName evidence="10">ImGP synthase subunit HisH</fullName>
        <shortName evidence="10">IGPS subunit HisH</shortName>
    </alternativeName>
</protein>
<evidence type="ECO:0000259" key="12">
    <source>
        <dbReference type="Pfam" id="PF00117"/>
    </source>
</evidence>
<comment type="caution">
    <text evidence="13">The sequence shown here is derived from an EMBL/GenBank/DDBJ whole genome shotgun (WGS) entry which is preliminary data.</text>
</comment>
<dbReference type="GO" id="GO:0000107">
    <property type="term" value="F:imidazoleglycerol-phosphate synthase activity"/>
    <property type="evidence" value="ECO:0007669"/>
    <property type="project" value="UniProtKB-UniRule"/>
</dbReference>
<dbReference type="InterPro" id="IPR029062">
    <property type="entry name" value="Class_I_gatase-like"/>
</dbReference>
<dbReference type="EC" id="3.5.1.2" evidence="10"/>
<dbReference type="PANTHER" id="PTHR42701:SF1">
    <property type="entry name" value="IMIDAZOLE GLYCEROL PHOSPHATE SYNTHASE SUBUNIT HISH"/>
    <property type="match status" value="1"/>
</dbReference>
<keyword evidence="7 10" id="KW-0456">Lyase</keyword>
<gene>
    <name evidence="10 13" type="primary">hisH</name>
    <name evidence="13" type="ORF">E3A20_03320</name>
</gene>
<dbReference type="GO" id="GO:0016829">
    <property type="term" value="F:lyase activity"/>
    <property type="evidence" value="ECO:0007669"/>
    <property type="project" value="UniProtKB-KW"/>
</dbReference>
<dbReference type="UniPathway" id="UPA00031">
    <property type="reaction ID" value="UER00010"/>
</dbReference>
<dbReference type="EC" id="4.3.2.10" evidence="10"/>
<dbReference type="GO" id="GO:0000105">
    <property type="term" value="P:L-histidine biosynthetic process"/>
    <property type="evidence" value="ECO:0007669"/>
    <property type="project" value="UniProtKB-UniRule"/>
</dbReference>
<dbReference type="InterPro" id="IPR010139">
    <property type="entry name" value="Imidazole-glycPsynth_HisH"/>
</dbReference>
<keyword evidence="14" id="KW-1185">Reference proteome</keyword>
<evidence type="ECO:0000256" key="5">
    <source>
        <dbReference type="ARBA" id="ARBA00022962"/>
    </source>
</evidence>
<evidence type="ECO:0000256" key="11">
    <source>
        <dbReference type="PIRSR" id="PIRSR000495-1"/>
    </source>
</evidence>
<organism evidence="13 14">
    <name type="scientific">Planctomyces bekefii</name>
    <dbReference type="NCBI Taxonomy" id="1653850"/>
    <lineage>
        <taxon>Bacteria</taxon>
        <taxon>Pseudomonadati</taxon>
        <taxon>Planctomycetota</taxon>
        <taxon>Planctomycetia</taxon>
        <taxon>Planctomycetales</taxon>
        <taxon>Planctomycetaceae</taxon>
        <taxon>Planctomyces</taxon>
    </lineage>
</organism>
<evidence type="ECO:0000256" key="7">
    <source>
        <dbReference type="ARBA" id="ARBA00023239"/>
    </source>
</evidence>
<name>A0A5C6MBS5_9PLAN</name>
<keyword evidence="3 10" id="KW-0028">Amino-acid biosynthesis</keyword>
<dbReference type="GO" id="GO:0005737">
    <property type="term" value="C:cytoplasm"/>
    <property type="evidence" value="ECO:0007669"/>
    <property type="project" value="UniProtKB-SubCell"/>
</dbReference>
<evidence type="ECO:0000256" key="3">
    <source>
        <dbReference type="ARBA" id="ARBA00022605"/>
    </source>
</evidence>
<feature type="active site" evidence="10 11">
    <location>
        <position position="182"/>
    </location>
</feature>
<evidence type="ECO:0000256" key="10">
    <source>
        <dbReference type="HAMAP-Rule" id="MF_00278"/>
    </source>
</evidence>
<dbReference type="HAMAP" id="MF_00278">
    <property type="entry name" value="HisH"/>
    <property type="match status" value="1"/>
</dbReference>
<evidence type="ECO:0000256" key="9">
    <source>
        <dbReference type="ARBA" id="ARBA00049534"/>
    </source>
</evidence>
<sequence>MIAVVKNTGGTNLNSVCNALARIGATFTVTGDADVIRTAEKVVLPGVGAAAHAMRRLNEANLVPVLRGLSQPVLGICLGMQLLFEQSEEGATPCLGIIPGDVRALKPSAPGIRVPHMGWNRLIDFDPDYPLCRSLQSHACVYFVHSFAATMGPWVKAIAIHGQSVPAIVQFKNFFGCQFHPEKSAKAGEVILRNFINMRDLP</sequence>
<dbReference type="Proteomes" id="UP000321083">
    <property type="component" value="Unassembled WGS sequence"/>
</dbReference>
<dbReference type="AlphaFoldDB" id="A0A5C6MBS5"/>
<keyword evidence="4 10" id="KW-0378">Hydrolase</keyword>
<evidence type="ECO:0000256" key="2">
    <source>
        <dbReference type="ARBA" id="ARBA00011152"/>
    </source>
</evidence>
<dbReference type="NCBIfam" id="TIGR01855">
    <property type="entry name" value="IMP_synth_hisH"/>
    <property type="match status" value="1"/>
</dbReference>
<proteinExistence type="inferred from homology"/>
<comment type="subcellular location">
    <subcellularLocation>
        <location evidence="10">Cytoplasm</location>
    </subcellularLocation>
</comment>
<evidence type="ECO:0000256" key="1">
    <source>
        <dbReference type="ARBA" id="ARBA00005091"/>
    </source>
</evidence>
<keyword evidence="6 10" id="KW-0368">Histidine biosynthesis</keyword>
<dbReference type="PANTHER" id="PTHR42701">
    <property type="entry name" value="IMIDAZOLE GLYCEROL PHOSPHATE SYNTHASE SUBUNIT HISH"/>
    <property type="match status" value="1"/>
</dbReference>
<dbReference type="Pfam" id="PF00117">
    <property type="entry name" value="GATase"/>
    <property type="match status" value="1"/>
</dbReference>
<evidence type="ECO:0000256" key="6">
    <source>
        <dbReference type="ARBA" id="ARBA00023102"/>
    </source>
</evidence>
<reference evidence="13 14" key="1">
    <citation type="submission" date="2019-08" db="EMBL/GenBank/DDBJ databases">
        <title>100 year-old enigma solved: identification of Planctomyces bekefii, the type genus and species of the phylum Planctomycetes.</title>
        <authorList>
            <person name="Svetlana D.N."/>
            <person name="Overmann J."/>
        </authorList>
    </citation>
    <scope>NUCLEOTIDE SEQUENCE [LARGE SCALE GENOMIC DNA]</scope>
    <source>
        <strain evidence="13">Phe10_nw2017</strain>
    </source>
</reference>
<feature type="domain" description="Glutamine amidotransferase" evidence="12">
    <location>
        <begin position="5"/>
        <end position="195"/>
    </location>
</feature>
<keyword evidence="10" id="KW-0963">Cytoplasm</keyword>
<evidence type="ECO:0000256" key="4">
    <source>
        <dbReference type="ARBA" id="ARBA00022801"/>
    </source>
</evidence>
<dbReference type="InterPro" id="IPR017926">
    <property type="entry name" value="GATASE"/>
</dbReference>
<dbReference type="EMBL" id="SRHE01000034">
    <property type="protein sequence ID" value="TWW12180.1"/>
    <property type="molecule type" value="Genomic_DNA"/>
</dbReference>
<reference evidence="13 14" key="2">
    <citation type="submission" date="2019-08" db="EMBL/GenBank/DDBJ databases">
        <authorList>
            <person name="Henke P."/>
        </authorList>
    </citation>
    <scope>NUCLEOTIDE SEQUENCE [LARGE SCALE GENOMIC DNA]</scope>
    <source>
        <strain evidence="13">Phe10_nw2017</strain>
    </source>
</reference>
<keyword evidence="5 10" id="KW-0315">Glutamine amidotransferase</keyword>